<feature type="domain" description="DUF7042" evidence="2">
    <location>
        <begin position="2201"/>
        <end position="2302"/>
    </location>
</feature>
<evidence type="ECO:0000259" key="2">
    <source>
        <dbReference type="Pfam" id="PF23069"/>
    </source>
</evidence>
<feature type="domain" description="DUF7042" evidence="2">
    <location>
        <begin position="3379"/>
        <end position="3474"/>
    </location>
</feature>
<feature type="domain" description="DUF7042" evidence="2">
    <location>
        <begin position="3090"/>
        <end position="3190"/>
    </location>
</feature>
<dbReference type="InterPro" id="IPR055470">
    <property type="entry name" value="DUF7042"/>
</dbReference>
<reference evidence="3 4" key="1">
    <citation type="submission" date="2024-11" db="EMBL/GenBank/DDBJ databases">
        <title>Chromosome-level genome assembly of the freshwater bivalve Anodonta woodiana.</title>
        <authorList>
            <person name="Chen X."/>
        </authorList>
    </citation>
    <scope>NUCLEOTIDE SEQUENCE [LARGE SCALE GENOMIC DNA]</scope>
    <source>
        <strain evidence="3">MN2024</strain>
        <tissue evidence="3">Gills</tissue>
    </source>
</reference>
<dbReference type="Proteomes" id="UP001634394">
    <property type="component" value="Unassembled WGS sequence"/>
</dbReference>
<feature type="domain" description="DUF7042" evidence="2">
    <location>
        <begin position="1636"/>
        <end position="1750"/>
    </location>
</feature>
<evidence type="ECO:0000256" key="1">
    <source>
        <dbReference type="SAM" id="MobiDB-lite"/>
    </source>
</evidence>
<organism evidence="3 4">
    <name type="scientific">Sinanodonta woodiana</name>
    <name type="common">Chinese pond mussel</name>
    <name type="synonym">Anodonta woodiana</name>
    <dbReference type="NCBI Taxonomy" id="1069815"/>
    <lineage>
        <taxon>Eukaryota</taxon>
        <taxon>Metazoa</taxon>
        <taxon>Spiralia</taxon>
        <taxon>Lophotrochozoa</taxon>
        <taxon>Mollusca</taxon>
        <taxon>Bivalvia</taxon>
        <taxon>Autobranchia</taxon>
        <taxon>Heteroconchia</taxon>
        <taxon>Palaeoheterodonta</taxon>
        <taxon>Unionida</taxon>
        <taxon>Unionoidea</taxon>
        <taxon>Unionidae</taxon>
        <taxon>Unioninae</taxon>
        <taxon>Sinanodonta</taxon>
    </lineage>
</organism>
<proteinExistence type="predicted"/>
<feature type="compositionally biased region" description="Low complexity" evidence="1">
    <location>
        <begin position="31"/>
        <end position="43"/>
    </location>
</feature>
<accession>A0ABD3X5R8</accession>
<comment type="caution">
    <text evidence="3">The sequence shown here is derived from an EMBL/GenBank/DDBJ whole genome shotgun (WGS) entry which is preliminary data.</text>
</comment>
<feature type="domain" description="DUF7042" evidence="2">
    <location>
        <begin position="1918"/>
        <end position="2020"/>
    </location>
</feature>
<feature type="domain" description="DUF7042" evidence="2">
    <location>
        <begin position="502"/>
        <end position="603"/>
    </location>
</feature>
<gene>
    <name evidence="3" type="ORF">ACJMK2_032601</name>
</gene>
<name>A0ABD3X5R8_SINWO</name>
<feature type="domain" description="DUF7042" evidence="2">
    <location>
        <begin position="216"/>
        <end position="318"/>
    </location>
</feature>
<dbReference type="EMBL" id="JBJQND010000004">
    <property type="protein sequence ID" value="KAL3880357.1"/>
    <property type="molecule type" value="Genomic_DNA"/>
</dbReference>
<keyword evidence="4" id="KW-1185">Reference proteome</keyword>
<feature type="domain" description="DUF7042" evidence="2">
    <location>
        <begin position="1065"/>
        <end position="1167"/>
    </location>
</feature>
<evidence type="ECO:0000313" key="3">
    <source>
        <dbReference type="EMBL" id="KAL3880357.1"/>
    </source>
</evidence>
<feature type="domain" description="DUF7042" evidence="2">
    <location>
        <begin position="784"/>
        <end position="893"/>
    </location>
</feature>
<sequence length="3494" mass="390469">MAHCPDFIVNFILYMFEMEKILVVAISQSSNSSSLSPRNCSESQTPETFPKDQSGKNTGARLTMTAYVSQENTCTFPSDFRNSDWQDSTKGDISFTNSTVSGWDITIDGHTVDTWKCVNDSWFDTKGILVLKLQDTISGKVPYYAYMCMKLTKMTSNSYYYYLVHAQEPLAAQERILISVSPNVLDADTVCDWGNIEPKEQFHVLLRSSYEASSKQDCPDAVLGNFDYIYYSSTGSVACQNSVDKWEVCKDNRTMTFNYTTCSQQMAYSAGGTVWCVGSISSTYTYVVVYNNDSTVDDINTFRFTCFVISSDGKNASMVPRNCTANQTPYEFPRSASGSLTGAKLYMTAYVSKERTDACEFATKFQNSTWRDSTKGDLSFSKTTMAGWSFMTEGRTVSNWRCFGERVIESQTYLILKLTDTISAKVPVYAYLCLRMTHQSDYSVYYYQTHGQEYSAGQERLLLTTNSSVPDTNQMCDTSSIEPTEQFHVMLKSGFESTAKQNCPSAIRGNFDYVYYGAGGSVACDTVNGKLEVCTDNKTMVFNYTRCNQIMAYSSGGKPWCVASVIGKYTYVVVYNNDSTVNGAETRRFSCFAISNDGKNATMVPNNCTENQTPYVFPKTPSQSDTGAKLYLSAYGETSVCSFPDSFKNTVWHDSTKGDLTFTDSTMSGWNINVFGQSISNWECYDSSYFATNGYLVFRSTDTISSSSLYYAYLCMRLTRVSDYSYYYYLLQAQVYNAGQERVYLSTDYSVSNFSLLCDTRNVEPLEQFHMLIRSGYETVTKQNCPNPIRGNFEYVYYGSDGTTACAAAGDSWNMCIDNQTMYFNYNSCSQRMAYSDRGVVWCVASVSGTYTYVMLYNNDTSVDQNTTHRFSCLAVNSNSTSASHVPRNCTQNQTPDTFAVSNTGTNTGYKAALSARGEESKCNLPTNFINSVWHDSTKGDLQFTNTSMYGWSTTVLGQTVRNWECLNSTLFDSDGYLIFRLTDTISWNVPYYAYMCMKLTKVTDYSYYYYLVQGQTDTAGQERILVSNNGSVTDFTSLCALGDIAPAEEFHVLVKSGFESSAKQDCPNVIRGNFDYVYYGSDGTTYCSSSNDQWTVCRDNKTMTFNYTTCNKTMAYSSGGNVWCIAAVNTGYTYLIVYNNDTYVDDVATYRFTCIAISSDGKNASVVPRNCSKGQTPYSFAKGSNGSNVGAKLTMTAYPAESTAINLPTEIQNSLWYDGTKGSITFSDKGMRGWGLTVFGHGVSNWEMIGNYLNLSGYWIFRLTDTISGRVPYYAYLCMKPTKLSNYSYYYYQVHAQQSIVEGERILLSTNGTLSNKDQICDSANIEPTEQFHILVKTGNELNARQDCPNPLRGKFKYIYYGSDGNAACKSNNGELDVCTNIQIMSYNYSKCSQQVAYTASGNVWCMASVTSGHSYSIVYNTDSSVDDNSTFRFSCIAVSSDSKNASVVPRNCRDNQTPFSFATTHAGSNIGSMLAMTATNTCGSTSGPYSYCVFPSQFMNSAWHDSTKGDLTFTNNTMSGWTLSTYGHTVTNWKCWDSSLFQTQGYLVMKLSDTISAQTPKFAYMCMKLTKLSDNSYYYYLVQAQNALAGEERILISYNDTLTDISILCNIQNLEPKEQFHVLVKQGYEEASKQNCPNAVRGNFDYTYRGSDNVIRCQSSSDRWTVCQDNQTMTFDYSTCSQKMAYSNGGVVWCVASIIGSYTYVMVYNNDSSVDNVNTFRFTCFAVTNNGTSASMAPRNCTENQSPTAFTTSQNGSNIGATLTMSAYGEDNACSLPSSFQNSIWHDSTKGELTFTNSSMQGWSITSFGHTGQNWECWNSTLFSSQGYLIFRLSDSISGNVPYYGYMCMRLTKVSDYSYYYYLVRGPSDLAGKERIFITTNNSVTDFNSLCVLANIERAEQFHALIKSGFESSAKQECPNAIRGNFDYVYYGSDGSTQCSSSIDQWMVCRDNKTMTFNYTTCNQTMAYSRGGNVWCVAYVISSYTYVMVYNNDTIVDDTATFRFTCFAISSDGRNASMVPRNCSEGQTPFNFAKSTIGLDAGAKLTMSANAAESSTVNLPADFQNSSWYDGTRGKLQFTNNAMTGWSVTVFGHTVSAWELLGNNFVTDDYLLFRLTDTISGSVPYYAYLCMKPTKISNYSYYYYQVHAKESSVAGERILLSTNGTFRSKDQICDAANIEPTEQFHILVKTGYELNARQDCPNPLRGKFMYVYYGISVNVACDSTNGEMDVCSNIQIMSFNYSKCSQQVAYTASGKVWCMASVTSGHSYTIVYNTDSNVDDNSTFKFSCLAISSDSKNASVVPKNCRENQTPYSFGKTTDGSSIGSTLTLKANDILVISCTCIILPRLIFRQVVDLYQNNHFINMLSLWSTSGPNSYCAFPSQFLNSVWHDSTKGSLTFTNKTMSGWSFATYGHTVTNWNCWDSTHFETQGYLVMKLSDTISAQTPKFAYMCMKLTKLSNNSYYYYLVQAQNPLAGEERILISDNDTLTDISILCNIQNLEPKEQFHVLVKKGFEEASKQDCPNAVRGNFDYTYLGSDNVIRCQSSSDRWIVCQDNQTMTFDYSTCSQKMAYSNSGVVWCVASVIGSYTYVMVYNNDSSVDNVNTFRFTCFAVTNNGTSASMVPHNCTVNQRPTAFATSKTGSNIGATLTMSAYGKDTTCSLPSNLQNSIWHDSTKGDLLFSTSSMQGWSMTVFGHTVQNWECWNSILFTSQGYLIFRLSDTISGNVPYYGYMCMRLTKVSDYSYYYYLVQGPSDLVGKERIFITTNDSVTDLNSICVLANIERAEQFHVLIKSGSESSAKQDCPNAIRGNFDYVYYRSDGNTYCSSSNDQWMVCRDNKTMTFNYTTCNQTMAYSDGGNVWCVAYVVSGHTYVMVYNNDASVNDITTFRFTCFAISNDGKNASMAPRNCSEGQTPFSYAKDRYGLDAGAKLTMSAYATCAAASSAVDLPADFQNSIWYDGSKGKLTFSNKSMTGWNVTIFGHAVSAWELVGNNFLSDDYLMFRLTDTISGSVPYYAYLCMKPTKISNYSYYYYQVHGKESTVDGERLLLTTDGTLKSKDQICDSANIEPSEQFHILVKTGYELNARQDCPNSLRGKFLYVYYGISVNVACSSTNGELDICSNIQIMSFNYSKCSQQVAYTANGKVWCMASVTSDHSYTIVYNTDSNVDDNSTFRFSCIAVSSDSKNASVVPKNCRENQTPYSFGKAQDGSSIGSKLTMKATDTCGSTSGPYSYCEFPSQFLNSVWHDSTKGSLTFTNNTMSGWSFATYGHTVKTWKCWDATLFETQGYLVLKLADTISAQAPKFAYMCMKMTKLSNNSYYYYLLQARTAVAGEERILISDNDTLTDIGILCDINNIEPKEQFHVLIKSGFEVEAMEDCPNAVRGNFDYTYYGSDGSVKCQSPNDQWSVCQDNQTMIFNYSTCSQLMAYSSGGVAWCVASIIGTNTYVMVYNNDSIVDNVNTFRFTCFTERTDYEYFFYLINENTLVRSPFINE</sequence>
<feature type="region of interest" description="Disordered" evidence="1">
    <location>
        <begin position="31"/>
        <end position="58"/>
    </location>
</feature>
<feature type="domain" description="DUF7042" evidence="2">
    <location>
        <begin position="1348"/>
        <end position="1449"/>
    </location>
</feature>
<protein>
    <recommendedName>
        <fullName evidence="2">DUF7042 domain-containing protein</fullName>
    </recommendedName>
</protein>
<evidence type="ECO:0000313" key="4">
    <source>
        <dbReference type="Proteomes" id="UP001634394"/>
    </source>
</evidence>
<dbReference type="Pfam" id="PF23069">
    <property type="entry name" value="DUF7042"/>
    <property type="match status" value="12"/>
</dbReference>
<feature type="domain" description="DUF7042" evidence="2">
    <location>
        <begin position="2521"/>
        <end position="2622"/>
    </location>
</feature>
<feature type="domain" description="DUF7042" evidence="2">
    <location>
        <begin position="2803"/>
        <end position="2912"/>
    </location>
</feature>